<dbReference type="InterPro" id="IPR045187">
    <property type="entry name" value="CcO_II"/>
</dbReference>
<dbReference type="CDD" id="cd13919">
    <property type="entry name" value="CuRO_HCO_II_like_5"/>
    <property type="match status" value="1"/>
</dbReference>
<keyword evidence="12 17" id="KW-0472">Membrane</keyword>
<reference evidence="21" key="1">
    <citation type="journal article" date="2019" name="Int. J. Syst. Evol. Microbiol.">
        <title>The Global Catalogue of Microorganisms (GCM) 10K type strain sequencing project: providing services to taxonomists for standard genome sequencing and annotation.</title>
        <authorList>
            <consortium name="The Broad Institute Genomics Platform"/>
            <consortium name="The Broad Institute Genome Sequencing Center for Infectious Disease"/>
            <person name="Wu L."/>
            <person name="Ma J."/>
        </authorList>
    </citation>
    <scope>NUCLEOTIDE SEQUENCE [LARGE SCALE GENOMIC DNA]</scope>
    <source>
        <strain evidence="21">CCUG 43114</strain>
    </source>
</reference>
<evidence type="ECO:0000259" key="19">
    <source>
        <dbReference type="PROSITE" id="PS50857"/>
    </source>
</evidence>
<evidence type="ECO:0000256" key="8">
    <source>
        <dbReference type="ARBA" id="ARBA00022967"/>
    </source>
</evidence>
<evidence type="ECO:0000256" key="7">
    <source>
        <dbReference type="ARBA" id="ARBA00022723"/>
    </source>
</evidence>
<evidence type="ECO:0000256" key="17">
    <source>
        <dbReference type="SAM" id="Phobius"/>
    </source>
</evidence>
<evidence type="ECO:0000256" key="16">
    <source>
        <dbReference type="SAM" id="MobiDB-lite"/>
    </source>
</evidence>
<dbReference type="PROSITE" id="PS51257">
    <property type="entry name" value="PROKAR_LIPOPROTEIN"/>
    <property type="match status" value="1"/>
</dbReference>
<dbReference type="SUPFAM" id="SSF49503">
    <property type="entry name" value="Cupredoxins"/>
    <property type="match status" value="1"/>
</dbReference>
<comment type="catalytic activity">
    <reaction evidence="15">
        <text>4 Fe(II)-[cytochrome c] + O2 + 8 H(+)(in) = 4 Fe(III)-[cytochrome c] + 2 H2O + 4 H(+)(out)</text>
        <dbReference type="Rhea" id="RHEA:11436"/>
        <dbReference type="Rhea" id="RHEA-COMP:10350"/>
        <dbReference type="Rhea" id="RHEA-COMP:14399"/>
        <dbReference type="ChEBI" id="CHEBI:15377"/>
        <dbReference type="ChEBI" id="CHEBI:15378"/>
        <dbReference type="ChEBI" id="CHEBI:15379"/>
        <dbReference type="ChEBI" id="CHEBI:29033"/>
        <dbReference type="ChEBI" id="CHEBI:29034"/>
        <dbReference type="EC" id="7.1.1.9"/>
    </reaction>
</comment>
<dbReference type="InterPro" id="IPR002429">
    <property type="entry name" value="CcO_II-like_C"/>
</dbReference>
<evidence type="ECO:0000256" key="6">
    <source>
        <dbReference type="ARBA" id="ARBA00022692"/>
    </source>
</evidence>
<feature type="chain" id="PRO_5045417504" description="cytochrome-c oxidase" evidence="18">
    <location>
        <begin position="22"/>
        <end position="316"/>
    </location>
</feature>
<comment type="similarity">
    <text evidence="2">Belongs to the cytochrome c oxidase subunit 2 family.</text>
</comment>
<keyword evidence="10 17" id="KW-1133">Transmembrane helix</keyword>
<feature type="compositionally biased region" description="Acidic residues" evidence="16">
    <location>
        <begin position="304"/>
        <end position="316"/>
    </location>
</feature>
<keyword evidence="18" id="KW-0732">Signal</keyword>
<comment type="subcellular location">
    <subcellularLocation>
        <location evidence="1">Membrane</location>
        <topology evidence="1">Multi-pass membrane protein</topology>
    </subcellularLocation>
</comment>
<gene>
    <name evidence="20" type="primary">coxB</name>
    <name evidence="20" type="ORF">ACFPJ6_03485</name>
</gene>
<dbReference type="InterPro" id="IPR008972">
    <property type="entry name" value="Cupredoxin"/>
</dbReference>
<comment type="caution">
    <text evidence="20">The sequence shown here is derived from an EMBL/GenBank/DDBJ whole genome shotgun (WGS) entry which is preliminary data.</text>
</comment>
<evidence type="ECO:0000256" key="1">
    <source>
        <dbReference type="ARBA" id="ARBA00004141"/>
    </source>
</evidence>
<evidence type="ECO:0000313" key="21">
    <source>
        <dbReference type="Proteomes" id="UP001596122"/>
    </source>
</evidence>
<keyword evidence="9" id="KW-0249">Electron transport</keyword>
<organism evidence="20 21">
    <name type="scientific">Aquipuribacter nitratireducens</name>
    <dbReference type="NCBI Taxonomy" id="650104"/>
    <lineage>
        <taxon>Bacteria</taxon>
        <taxon>Bacillati</taxon>
        <taxon>Actinomycetota</taxon>
        <taxon>Actinomycetes</taxon>
        <taxon>Micrococcales</taxon>
        <taxon>Intrasporangiaceae</taxon>
        <taxon>Aquipuribacter</taxon>
    </lineage>
</organism>
<keyword evidence="4" id="KW-0813">Transport</keyword>
<dbReference type="EC" id="7.1.1.9" evidence="3"/>
<name>A0ABW0GK14_9MICO</name>
<evidence type="ECO:0000256" key="12">
    <source>
        <dbReference type="ARBA" id="ARBA00023136"/>
    </source>
</evidence>
<dbReference type="NCBIfam" id="TIGR02866">
    <property type="entry name" value="CoxB"/>
    <property type="match status" value="1"/>
</dbReference>
<dbReference type="InterPro" id="IPR001505">
    <property type="entry name" value="Copper_CuA"/>
</dbReference>
<dbReference type="Gene3D" id="1.10.287.90">
    <property type="match status" value="1"/>
</dbReference>
<dbReference type="SUPFAM" id="SSF81464">
    <property type="entry name" value="Cytochrome c oxidase subunit II-like, transmembrane region"/>
    <property type="match status" value="1"/>
</dbReference>
<dbReference type="InterPro" id="IPR014222">
    <property type="entry name" value="Cyt_c_oxidase_su2"/>
</dbReference>
<dbReference type="InterPro" id="IPR036257">
    <property type="entry name" value="Cyt_c_oxidase_su2_TM_sf"/>
</dbReference>
<evidence type="ECO:0000256" key="9">
    <source>
        <dbReference type="ARBA" id="ARBA00022982"/>
    </source>
</evidence>
<feature type="transmembrane region" description="Helical" evidence="17">
    <location>
        <begin position="61"/>
        <end position="82"/>
    </location>
</feature>
<accession>A0ABW0GK14</accession>
<evidence type="ECO:0000256" key="4">
    <source>
        <dbReference type="ARBA" id="ARBA00022448"/>
    </source>
</evidence>
<evidence type="ECO:0000313" key="20">
    <source>
        <dbReference type="EMBL" id="MFC5379848.1"/>
    </source>
</evidence>
<evidence type="ECO:0000256" key="5">
    <source>
        <dbReference type="ARBA" id="ARBA00022660"/>
    </source>
</evidence>
<sequence>MTTTRSAAVRFRAARAGLAAAAVLALSGCSADQLRRGYLPAESVGATNNTPMIQTLWNGSWIAALAIGVIVWGLTVWCVIAYRRRAGDPEVPPQFRYHLPLEVMYTAVPLMMVAVLFYYTATSQAAILSTEEEPDHTVEVIGKQWSWDFNYVEEGVFETGVQADLDGEEGAEERIPTLVLPVDERVEFVLYARDVNHSFWIPAFLMKMDTIAGRENRFQVVPTKEGRFQGKCAELCGEYHSEMLFNVEVVSRGEYDEYLERLRALGQTGRLSTDLSRSGLTGEVGGSVTGDRDDPGIGDAPDPAPDDSELGIEEDS</sequence>
<feature type="transmembrane region" description="Helical" evidence="17">
    <location>
        <begin position="103"/>
        <end position="121"/>
    </location>
</feature>
<evidence type="ECO:0000256" key="10">
    <source>
        <dbReference type="ARBA" id="ARBA00022989"/>
    </source>
</evidence>
<dbReference type="Pfam" id="PF00116">
    <property type="entry name" value="COX2"/>
    <property type="match status" value="1"/>
</dbReference>
<keyword evidence="21" id="KW-1185">Reference proteome</keyword>
<comment type="function">
    <text evidence="13">Subunits I and II form the functional core of the enzyme complex. Electrons originating in cytochrome c are transferred via heme a and Cu(A) to the binuclear center formed by heme a3 and Cu(B).</text>
</comment>
<evidence type="ECO:0000256" key="11">
    <source>
        <dbReference type="ARBA" id="ARBA00023008"/>
    </source>
</evidence>
<evidence type="ECO:0000256" key="2">
    <source>
        <dbReference type="ARBA" id="ARBA00007866"/>
    </source>
</evidence>
<feature type="signal peptide" evidence="18">
    <location>
        <begin position="1"/>
        <end position="21"/>
    </location>
</feature>
<evidence type="ECO:0000256" key="14">
    <source>
        <dbReference type="ARBA" id="ARBA00031399"/>
    </source>
</evidence>
<feature type="region of interest" description="Disordered" evidence="16">
    <location>
        <begin position="272"/>
        <end position="316"/>
    </location>
</feature>
<dbReference type="PROSITE" id="PS50857">
    <property type="entry name" value="COX2_CUA"/>
    <property type="match status" value="1"/>
</dbReference>
<evidence type="ECO:0000256" key="3">
    <source>
        <dbReference type="ARBA" id="ARBA00012949"/>
    </source>
</evidence>
<dbReference type="Gene3D" id="2.60.40.420">
    <property type="entry name" value="Cupredoxins - blue copper proteins"/>
    <property type="match status" value="1"/>
</dbReference>
<keyword evidence="7" id="KW-0479">Metal-binding</keyword>
<keyword evidence="5" id="KW-0679">Respiratory chain</keyword>
<dbReference type="PANTHER" id="PTHR22888">
    <property type="entry name" value="CYTOCHROME C OXIDASE, SUBUNIT II"/>
    <property type="match status" value="1"/>
</dbReference>
<proteinExistence type="inferred from homology"/>
<keyword evidence="11" id="KW-0186">Copper</keyword>
<evidence type="ECO:0000256" key="15">
    <source>
        <dbReference type="ARBA" id="ARBA00047816"/>
    </source>
</evidence>
<dbReference type="PRINTS" id="PR01166">
    <property type="entry name" value="CYCOXIDASEII"/>
</dbReference>
<feature type="domain" description="Cytochrome oxidase subunit II copper A binding" evidence="19">
    <location>
        <begin position="133"/>
        <end position="261"/>
    </location>
</feature>
<dbReference type="PROSITE" id="PS00078">
    <property type="entry name" value="COX2"/>
    <property type="match status" value="1"/>
</dbReference>
<dbReference type="RefSeq" id="WP_340269072.1">
    <property type="nucleotide sequence ID" value="NZ_JBBEOG010000003.1"/>
</dbReference>
<dbReference type="EMBL" id="JBHSLD010000004">
    <property type="protein sequence ID" value="MFC5379848.1"/>
    <property type="molecule type" value="Genomic_DNA"/>
</dbReference>
<evidence type="ECO:0000256" key="18">
    <source>
        <dbReference type="SAM" id="SignalP"/>
    </source>
</evidence>
<dbReference type="PANTHER" id="PTHR22888:SF9">
    <property type="entry name" value="CYTOCHROME C OXIDASE SUBUNIT 2"/>
    <property type="match status" value="1"/>
</dbReference>
<evidence type="ECO:0000256" key="13">
    <source>
        <dbReference type="ARBA" id="ARBA00024688"/>
    </source>
</evidence>
<keyword evidence="8" id="KW-1278">Translocase</keyword>
<dbReference type="Proteomes" id="UP001596122">
    <property type="component" value="Unassembled WGS sequence"/>
</dbReference>
<keyword evidence="6 17" id="KW-0812">Transmembrane</keyword>
<protein>
    <recommendedName>
        <fullName evidence="3">cytochrome-c oxidase</fullName>
        <ecNumber evidence="3">7.1.1.9</ecNumber>
    </recommendedName>
    <alternativeName>
        <fullName evidence="14">Cytochrome aa3 subunit 2</fullName>
    </alternativeName>
</protein>